<comment type="caution">
    <text evidence="7">The sequence shown here is derived from an EMBL/GenBank/DDBJ whole genome shotgun (WGS) entry which is preliminary data.</text>
</comment>
<dbReference type="PANTHER" id="PTHR22419">
    <property type="entry name" value="COILED-COIL DOMAIN-CONTAINING PROTEIN 172"/>
    <property type="match status" value="1"/>
</dbReference>
<evidence type="ECO:0000256" key="4">
    <source>
        <dbReference type="ARBA" id="ARBA00022490"/>
    </source>
</evidence>
<accession>A0ABN8MQA4</accession>
<feature type="region of interest" description="Disordered" evidence="6">
    <location>
        <begin position="202"/>
        <end position="246"/>
    </location>
</feature>
<dbReference type="Proteomes" id="UP001159405">
    <property type="component" value="Unassembled WGS sequence"/>
</dbReference>
<organism evidence="7 8">
    <name type="scientific">Porites lobata</name>
    <dbReference type="NCBI Taxonomy" id="104759"/>
    <lineage>
        <taxon>Eukaryota</taxon>
        <taxon>Metazoa</taxon>
        <taxon>Cnidaria</taxon>
        <taxon>Anthozoa</taxon>
        <taxon>Hexacorallia</taxon>
        <taxon>Scleractinia</taxon>
        <taxon>Fungiina</taxon>
        <taxon>Poritidae</taxon>
        <taxon>Porites</taxon>
    </lineage>
</organism>
<evidence type="ECO:0000256" key="6">
    <source>
        <dbReference type="SAM" id="MobiDB-lite"/>
    </source>
</evidence>
<comment type="similarity">
    <text evidence="2">Belongs to the CCDC172 family.</text>
</comment>
<evidence type="ECO:0000256" key="1">
    <source>
        <dbReference type="ARBA" id="ARBA00004496"/>
    </source>
</evidence>
<dbReference type="EMBL" id="CALNXK010000002">
    <property type="protein sequence ID" value="CAH3033506.1"/>
    <property type="molecule type" value="Genomic_DNA"/>
</dbReference>
<feature type="compositionally biased region" description="Polar residues" evidence="6">
    <location>
        <begin position="214"/>
        <end position="223"/>
    </location>
</feature>
<reference evidence="7 8" key="1">
    <citation type="submission" date="2022-05" db="EMBL/GenBank/DDBJ databases">
        <authorList>
            <consortium name="Genoscope - CEA"/>
            <person name="William W."/>
        </authorList>
    </citation>
    <scope>NUCLEOTIDE SEQUENCE [LARGE SCALE GENOMIC DNA]</scope>
</reference>
<keyword evidence="5" id="KW-0175">Coiled coil</keyword>
<gene>
    <name evidence="7" type="ORF">PLOB_00016566</name>
</gene>
<dbReference type="InterPro" id="IPR029618">
    <property type="entry name" value="CCDC172"/>
</dbReference>
<keyword evidence="4" id="KW-0963">Cytoplasm</keyword>
<evidence type="ECO:0000256" key="5">
    <source>
        <dbReference type="ARBA" id="ARBA00023054"/>
    </source>
</evidence>
<evidence type="ECO:0000256" key="3">
    <source>
        <dbReference type="ARBA" id="ARBA00022327"/>
    </source>
</evidence>
<evidence type="ECO:0000313" key="7">
    <source>
        <dbReference type="EMBL" id="CAH3033506.1"/>
    </source>
</evidence>
<dbReference type="PANTHER" id="PTHR22419:SF2">
    <property type="entry name" value="COILED-COIL DOMAIN-CONTAINING PROTEIN 172"/>
    <property type="match status" value="1"/>
</dbReference>
<evidence type="ECO:0000256" key="2">
    <source>
        <dbReference type="ARBA" id="ARBA00008975"/>
    </source>
</evidence>
<protein>
    <recommendedName>
        <fullName evidence="3">Coiled-coil domain-containing protein 172</fullName>
    </recommendedName>
</protein>
<sequence length="246" mass="29001">VTVNNEIQVYQAKYQDFTDELKSLQGLLVLKSQRLAEEELNLKWFKISETVLTQKKKELLEREKILIQQKEEIEDATDCDKEEFSREVVKFMALFDFCGKGKEKRMTEANEVMGELKSEEQRIKQVLTTQLLNAVNQTQLLQDEKQRAALKPQNDAEFRRLANELEAMKDNTMEGICEALTDELNELQQQIHLKNQLLKQKQQQQQQGKRRTIQHNQIPSRTTVQDKGRTWRKQLNKKMCQDSDME</sequence>
<evidence type="ECO:0000313" key="8">
    <source>
        <dbReference type="Proteomes" id="UP001159405"/>
    </source>
</evidence>
<feature type="non-terminal residue" evidence="7">
    <location>
        <position position="1"/>
    </location>
</feature>
<comment type="subcellular location">
    <subcellularLocation>
        <location evidence="1">Cytoplasm</location>
    </subcellularLocation>
</comment>
<name>A0ABN8MQA4_9CNID</name>
<keyword evidence="8" id="KW-1185">Reference proteome</keyword>
<proteinExistence type="inferred from homology"/>